<feature type="compositionally biased region" description="Basic and acidic residues" evidence="1">
    <location>
        <begin position="996"/>
        <end position="1006"/>
    </location>
</feature>
<dbReference type="InterPro" id="IPR045126">
    <property type="entry name" value="TRAPPC10/Trs130"/>
</dbReference>
<feature type="region of interest" description="Disordered" evidence="1">
    <location>
        <begin position="1683"/>
        <end position="1761"/>
    </location>
</feature>
<feature type="domain" description="TRAPPC10/Trs130 N-terminal" evidence="2">
    <location>
        <begin position="321"/>
        <end position="425"/>
    </location>
</feature>
<feature type="compositionally biased region" description="Basic residues" evidence="1">
    <location>
        <begin position="455"/>
        <end position="464"/>
    </location>
</feature>
<feature type="compositionally biased region" description="Basic residues" evidence="1">
    <location>
        <begin position="1176"/>
        <end position="1188"/>
    </location>
</feature>
<feature type="domain" description="TRAPPC10/Trs130 N-terminal" evidence="2">
    <location>
        <begin position="100"/>
        <end position="263"/>
    </location>
</feature>
<feature type="compositionally biased region" description="Polar residues" evidence="1">
    <location>
        <begin position="975"/>
        <end position="993"/>
    </location>
</feature>
<feature type="compositionally biased region" description="Basic and acidic residues" evidence="1">
    <location>
        <begin position="477"/>
        <end position="491"/>
    </location>
</feature>
<reference evidence="3" key="1">
    <citation type="submission" date="2014-11" db="EMBL/GenBank/DDBJ databases">
        <authorList>
            <person name="Otto D Thomas"/>
            <person name="Naeem Raeece"/>
        </authorList>
    </citation>
    <scope>NUCLEOTIDE SEQUENCE</scope>
</reference>
<feature type="region of interest" description="Disordered" evidence="1">
    <location>
        <begin position="1370"/>
        <end position="1397"/>
    </location>
</feature>
<dbReference type="GO" id="GO:0005829">
    <property type="term" value="C:cytosol"/>
    <property type="evidence" value="ECO:0007669"/>
    <property type="project" value="GOC"/>
</dbReference>
<feature type="region of interest" description="Disordered" evidence="1">
    <location>
        <begin position="1258"/>
        <end position="1309"/>
    </location>
</feature>
<feature type="compositionally biased region" description="Low complexity" evidence="1">
    <location>
        <begin position="561"/>
        <end position="575"/>
    </location>
</feature>
<protein>
    <recommendedName>
        <fullName evidence="2">TRAPPC10/Trs130 N-terminal domain-containing protein</fullName>
    </recommendedName>
</protein>
<proteinExistence type="predicted"/>
<feature type="region of interest" description="Disordered" evidence="1">
    <location>
        <begin position="1843"/>
        <end position="1863"/>
    </location>
</feature>
<accession>A0A0G4GKS8</accession>
<feature type="region of interest" description="Disordered" evidence="1">
    <location>
        <begin position="52"/>
        <end position="85"/>
    </location>
</feature>
<dbReference type="GO" id="GO:0006891">
    <property type="term" value="P:intra-Golgi vesicle-mediated transport"/>
    <property type="evidence" value="ECO:0007669"/>
    <property type="project" value="TreeGrafter"/>
</dbReference>
<feature type="compositionally biased region" description="Basic and acidic residues" evidence="1">
    <location>
        <begin position="2098"/>
        <end position="2117"/>
    </location>
</feature>
<dbReference type="Pfam" id="PF23036">
    <property type="entry name" value="TRAPPC10_1st"/>
    <property type="match status" value="2"/>
</dbReference>
<feature type="compositionally biased region" description="Basic and acidic residues" evidence="1">
    <location>
        <begin position="1271"/>
        <end position="1280"/>
    </location>
</feature>
<evidence type="ECO:0000256" key="1">
    <source>
        <dbReference type="SAM" id="MobiDB-lite"/>
    </source>
</evidence>
<organism evidence="3">
    <name type="scientific">Chromera velia CCMP2878</name>
    <dbReference type="NCBI Taxonomy" id="1169474"/>
    <lineage>
        <taxon>Eukaryota</taxon>
        <taxon>Sar</taxon>
        <taxon>Alveolata</taxon>
        <taxon>Colpodellida</taxon>
        <taxon>Chromeraceae</taxon>
        <taxon>Chromera</taxon>
    </lineage>
</organism>
<feature type="region of interest" description="Disordered" evidence="1">
    <location>
        <begin position="2189"/>
        <end position="2212"/>
    </location>
</feature>
<feature type="compositionally biased region" description="Pro residues" evidence="1">
    <location>
        <begin position="1375"/>
        <end position="1388"/>
    </location>
</feature>
<dbReference type="PANTHER" id="PTHR13251">
    <property type="entry name" value="EPILEPSY HOLOPROSENCEPHALY CANDIDATE 1/TMEM1"/>
    <property type="match status" value="1"/>
</dbReference>
<feature type="compositionally biased region" description="Gly residues" evidence="1">
    <location>
        <begin position="576"/>
        <end position="586"/>
    </location>
</feature>
<gene>
    <name evidence="3" type="ORF">Cvel_22343</name>
</gene>
<feature type="region of interest" description="Disordered" evidence="1">
    <location>
        <begin position="2043"/>
        <end position="2135"/>
    </location>
</feature>
<feature type="region of interest" description="Disordered" evidence="1">
    <location>
        <begin position="964"/>
        <end position="1017"/>
    </location>
</feature>
<feature type="region of interest" description="Disordered" evidence="1">
    <location>
        <begin position="1471"/>
        <end position="1494"/>
    </location>
</feature>
<feature type="region of interest" description="Disordered" evidence="1">
    <location>
        <begin position="703"/>
        <end position="722"/>
    </location>
</feature>
<dbReference type="VEuPathDB" id="CryptoDB:Cvel_22343"/>
<feature type="compositionally biased region" description="Basic and acidic residues" evidence="1">
    <location>
        <begin position="620"/>
        <end position="654"/>
    </location>
</feature>
<feature type="region of interest" description="Disordered" evidence="1">
    <location>
        <begin position="611"/>
        <end position="654"/>
    </location>
</feature>
<dbReference type="InterPro" id="IPR056913">
    <property type="entry name" value="TRAPPC10/Trs130_N"/>
</dbReference>
<feature type="region of interest" description="Disordered" evidence="1">
    <location>
        <begin position="455"/>
        <end position="498"/>
    </location>
</feature>
<name>A0A0G4GKS8_9ALVE</name>
<dbReference type="EMBL" id="CDMZ01001311">
    <property type="protein sequence ID" value="CEM30606.1"/>
    <property type="molecule type" value="Genomic_DNA"/>
</dbReference>
<feature type="region of interest" description="Disordered" evidence="1">
    <location>
        <begin position="890"/>
        <end position="941"/>
    </location>
</feature>
<evidence type="ECO:0000259" key="2">
    <source>
        <dbReference type="Pfam" id="PF23036"/>
    </source>
</evidence>
<feature type="region of interest" description="Disordered" evidence="1">
    <location>
        <begin position="272"/>
        <end position="312"/>
    </location>
</feature>
<feature type="region of interest" description="Disordered" evidence="1">
    <location>
        <begin position="1099"/>
        <end position="1191"/>
    </location>
</feature>
<feature type="compositionally biased region" description="Gly residues" evidence="1">
    <location>
        <begin position="1479"/>
        <end position="1489"/>
    </location>
</feature>
<feature type="region of interest" description="Disordered" evidence="1">
    <location>
        <begin position="543"/>
        <end position="592"/>
    </location>
</feature>
<dbReference type="GO" id="GO:0034498">
    <property type="term" value="P:early endosome to Golgi transport"/>
    <property type="evidence" value="ECO:0007669"/>
    <property type="project" value="TreeGrafter"/>
</dbReference>
<dbReference type="GO" id="GO:1990071">
    <property type="term" value="C:TRAPPII protein complex"/>
    <property type="evidence" value="ECO:0007669"/>
    <property type="project" value="InterPro"/>
</dbReference>
<evidence type="ECO:0000313" key="3">
    <source>
        <dbReference type="EMBL" id="CEM30606.1"/>
    </source>
</evidence>
<dbReference type="PANTHER" id="PTHR13251:SF3">
    <property type="entry name" value="TRAFFICKING PROTEIN PARTICLE COMPLEX SUBUNIT 10"/>
    <property type="match status" value="1"/>
</dbReference>
<sequence length="2252" mass="237606">MHSKILCLIDADDQETWDIVASHVTTRLPLNSVPLRPHTSVLNELYASLPSRDPSTTSSLGGLGQGGSSSSPQSPTNRQEATARGQSGAAAQSIRLFDGVHLSFIPSGDARLAATQRTLFNLPDQPLVHVFFCKCETTDAYKSTFKKVLKQWSENLTQAQHEWLVVLCAEWRGGPASEQSVQVQNHKILVDRVKADIQQTDRGRRERVVRVTFLPPGTAAPPPAAGGMQSFQDLWQIFVQRLKECVGSAVELRCNRLETELRRAVPPLRCGSPSLPGTGAEIVGVHGGGGSPGERGSLSEQQQGAGKGPGQSGDAGVAMPFCQLFVIGEALALVHEKCCRFPEAFELYDALERFPLHPHGRVTPSAFKGLGFRDPDDEIPLLHSLGRKQVRAQLRDSEATFFDYKQYVFARKCQLLLQNRNLNEILKEGTFFVPELARELFTVAHREAKEMRKRAERLRERRRQTTAADAEGEGEEREGAGERDGGPREESSAAAGGSPLSLLSLSDMGHSYSPAAGVWSFLAAINLVGLALKGPAAMFTDPLENEGEAAPSGDGPGAPDAAVSGEVAAGKAAGAEKGGGGSGGSSGHHLFSASTMKKGASSLGKAMKGALDGMGMVGGKKKDDGKGSKDKEKEKEKDSSKENEGDKEKAHLSRERELSITANLSDVGAPISALLVFAQRQLMQLGTWRRATDWAALSDFRPLSHQQQRTPQKLGRGADGAEGFAGRKQRLQTAPALGVAAAGSAAEFEKTRLAVRQETSASQEAAASAHLSSCSRERLLHSLQTPQSFGTFFTKVSGMAAQRSALAGRARHAAVMQLHAGAQLLENGRPRQAAVLADQVASMAFQESFLLLWLTARELYAQAVRHVSDMRAQELQTCLWLAHRTNSRRASRRFTTPSVTSVGPPSPTSAGGGGVESPERKSRSATVSPSAGGGSSTTPRERNLSVAAKYLLRFHKVAAEISAVETTSRERPFDSAQTSPCVSGSGPLTAQDSTTDDSRPSGERAKNSNTAPPPAPINVAPSGSLIKLLAGPCLYSVVTICDADTGMPSTPADNQGGSHRQTFAPHNCRKAVLPLDPYTSFPPVPSHTTAAATGAVASRPALFGPDGGPGTRASRQNGPDGDATGGGGGDGAVSDPQVDGEGGETAAVAREGRSATRRVARRSAASGRSRSEHSSRTSKRRTSRRRTAGWRDDARRRPAVWLSAFCRFAAGTNGFSNASGEVDMTLWPPSAHMVDGSTRPKMRGLQLALVRDPDTTSQYWENIVGGRGGRGNREQEEGGRRSPSPPSSPSRGRGGSSSSSGFWPAASQIPPPCADESQAFIPLAVPIPVCVGQTTAFRVRIFSALAGPLDNVRVAVSIAVLPPVAMRGQSTSFPAPGPGESPPGPPTVTPSGGKRQQQGLVTVESVGATRIEPGRNEFWIYWKCNAALGQYQVASVFLRPMESRAYILIPSHHFPPLGLWKEVLEELQRDAATAAASEGRGGGGSGGPTKSGTLGRPAGVEGLLHLFDRLSVPCVEVAHPERYLRVTLLASPAHLPHSLAVPGSGSKGTSSVILGGRNILSVCISTLPGFSIDLGGAREGDALHSSPLGPCRLRLQPFSDTTVVTFLWGEAWVESRDDKEENAPLPGVKGDLEEDDQFAVDNSVVVCTPASCNFATDEGRVSLPPFSRSLRLRLPFKVTKASANESAQAGRMSEQIESPEPVTLFPRTGSGVPEKPELTLPIGLDGLSRGTSGSLQSQKASSISSSNGQQQQQQAAKGGRERLAQLRDAPMGGSKDEALLPPRGSLARLESVSPQIPPVSAFAEADSSQPLRLMTTFEFPGPVQREMSSATPSPLVKFSSSLEAPDTHADNGPSPHTLGLGASHQLGSSWTRATMKALSHHRLEVFAPLAHDLNSRWISSETLLCQIVLRATNVSKAVGGSGTGTEGPDSLSALSRLIVLIKKVRIRVGPGGSASVSATPTAGGRLQGDEDGGRVPPLTVRLVSPELNLSVSSDGGMETGGKGRRCTLEMKEGTLEAEAPTQARLHPGQQTFLLLEVRASAAGVGGREGDGSPMSGRVGGGRSKSRGRKSRVGVGLGRALDAIPESSSSRADVEAESDQEKQKEKEKEKDEEVRTGEEELEAPQAGDASVSQAAASLPAGALTRIVSTRTGVGGGGSPGSRTGVCDEIDCDLVFDCTQLDPSETEALGGCGAVTKGGDSGGTPPSSGDAEAEMDGMRESKQESLAARVSSRPARFDFEWVVPLRIPVYRYST</sequence>
<feature type="compositionally biased region" description="Low complexity" evidence="1">
    <location>
        <begin position="1732"/>
        <end position="1757"/>
    </location>
</feature>
<feature type="region of interest" description="Disordered" evidence="1">
    <location>
        <begin position="1950"/>
        <end position="1975"/>
    </location>
</feature>